<keyword evidence="1" id="KW-0732">Signal</keyword>
<proteinExistence type="predicted"/>
<dbReference type="InterPro" id="IPR036866">
    <property type="entry name" value="RibonucZ/Hydroxyglut_hydro"/>
</dbReference>
<dbReference type="CDD" id="cd07739">
    <property type="entry name" value="metallo-hydrolase-like_MBL-fold"/>
    <property type="match status" value="1"/>
</dbReference>
<dbReference type="Gene3D" id="3.60.15.10">
    <property type="entry name" value="Ribonuclease Z/Hydroxyacylglutathione hydrolase-like"/>
    <property type="match status" value="1"/>
</dbReference>
<dbReference type="PANTHER" id="PTHR42951">
    <property type="entry name" value="METALLO-BETA-LACTAMASE DOMAIN-CONTAINING"/>
    <property type="match status" value="1"/>
</dbReference>
<dbReference type="OrthoDB" id="8441428at2"/>
<evidence type="ECO:0000313" key="4">
    <source>
        <dbReference type="Proteomes" id="UP000037515"/>
    </source>
</evidence>
<reference evidence="4" key="1">
    <citation type="submission" date="2015-08" db="EMBL/GenBank/DDBJ databases">
        <title>Vibrio galatheae sp. nov., a novel member of the Vibrionaceae family isolated from the Solomon Islands.</title>
        <authorList>
            <person name="Giubergia S."/>
            <person name="Machado H."/>
            <person name="Mateiu R.V."/>
            <person name="Gram L."/>
        </authorList>
    </citation>
    <scope>NUCLEOTIDE SEQUENCE [LARGE SCALE GENOMIC DNA]</scope>
    <source>
        <strain evidence="4">DSM 19584</strain>
    </source>
</reference>
<dbReference type="PATRIC" id="fig|693.5.peg.849"/>
<comment type="caution">
    <text evidence="3">The sequence shown here is derived from an EMBL/GenBank/DDBJ whole genome shotgun (WGS) entry which is preliminary data.</text>
</comment>
<dbReference type="SUPFAM" id="SSF56281">
    <property type="entry name" value="Metallo-hydrolase/oxidoreductase"/>
    <property type="match status" value="1"/>
</dbReference>
<evidence type="ECO:0000259" key="2">
    <source>
        <dbReference type="SMART" id="SM00849"/>
    </source>
</evidence>
<feature type="signal peptide" evidence="1">
    <location>
        <begin position="1"/>
        <end position="19"/>
    </location>
</feature>
<sequence length="288" mass="31611">MKKISLLAASILVAGSAFATEQAPLTFDTYNADQNSFYVNSTLIIGENEVMLIDTGFTKADALRIAAKILDTGKELKTIFISQADPDYYFGAEVLHSLFPEADIVTTQAVQKVIEKKLPSKLKVWGPRMGQNAPATPYIPQAIEAASLTLEGHTIEIKGTSGLLAHRPYLWVPSSKTLLGNVAIYGDLHLWMADSQTEQSQKAWSAQLKEMQALQPEVVIPGHMKSGTALNVETIRYSQQYLEDFSEAKSSSKNSKQLIEKMSEKYEGSALPVALSIGAKVHMGEMEW</sequence>
<dbReference type="Pfam" id="PF00753">
    <property type="entry name" value="Lactamase_B"/>
    <property type="match status" value="1"/>
</dbReference>
<dbReference type="AlphaFoldDB" id="A0A0M0HPY7"/>
<dbReference type="Proteomes" id="UP000037515">
    <property type="component" value="Unassembled WGS sequence"/>
</dbReference>
<gene>
    <name evidence="3" type="ORF">AKJ17_04200</name>
</gene>
<accession>A0A0M0HPY7</accession>
<keyword evidence="4" id="KW-1185">Reference proteome</keyword>
<evidence type="ECO:0000313" key="3">
    <source>
        <dbReference type="EMBL" id="KOO04129.1"/>
    </source>
</evidence>
<dbReference type="SMART" id="SM00849">
    <property type="entry name" value="Lactamase_B"/>
    <property type="match status" value="1"/>
</dbReference>
<dbReference type="InterPro" id="IPR001279">
    <property type="entry name" value="Metallo-B-lactamas"/>
</dbReference>
<dbReference type="EMBL" id="LHPJ01000005">
    <property type="protein sequence ID" value="KOO04129.1"/>
    <property type="molecule type" value="Genomic_DNA"/>
</dbReference>
<dbReference type="InterPro" id="IPR050855">
    <property type="entry name" value="NDM-1-like"/>
</dbReference>
<dbReference type="RefSeq" id="WP_053394536.1">
    <property type="nucleotide sequence ID" value="NZ_LHPJ01000005.1"/>
</dbReference>
<name>A0A0M0HPY7_VIBNE</name>
<feature type="domain" description="Metallo-beta-lactamase" evidence="2">
    <location>
        <begin position="38"/>
        <end position="223"/>
    </location>
</feature>
<feature type="chain" id="PRO_5005600109" evidence="1">
    <location>
        <begin position="20"/>
        <end position="288"/>
    </location>
</feature>
<protein>
    <submittedName>
        <fullName evidence="3">Beta-lactamase</fullName>
    </submittedName>
</protein>
<organism evidence="3 4">
    <name type="scientific">Vibrio nereis</name>
    <dbReference type="NCBI Taxonomy" id="693"/>
    <lineage>
        <taxon>Bacteria</taxon>
        <taxon>Pseudomonadati</taxon>
        <taxon>Pseudomonadota</taxon>
        <taxon>Gammaproteobacteria</taxon>
        <taxon>Vibrionales</taxon>
        <taxon>Vibrionaceae</taxon>
        <taxon>Vibrio</taxon>
    </lineage>
</organism>
<dbReference type="STRING" id="693.AKJ17_04200"/>
<dbReference type="PANTHER" id="PTHR42951:SF14">
    <property type="entry name" value="METALLO-BETA-LACTAMASE SUPERFAMILY PROTEIN"/>
    <property type="match status" value="1"/>
</dbReference>
<evidence type="ECO:0000256" key="1">
    <source>
        <dbReference type="SAM" id="SignalP"/>
    </source>
</evidence>